<dbReference type="EMBL" id="MUBK01000004">
    <property type="protein sequence ID" value="OTA21092.1"/>
    <property type="molecule type" value="Genomic_DNA"/>
</dbReference>
<sequence length="147" mass="16564">MSEKKSLERTEDIILLSERELKTPREEYTWHAETFSISEFDDGHGHGGIVLPDNRHYFAVHVIIKSMEGRHTGVSTTLYVNGEIRKPYGSSIPEKPSTWADLDGAHNIFYPYMASHSTTVKLTGYISSLDKRKGGEAKITILGFYDG</sequence>
<protein>
    <submittedName>
        <fullName evidence="1">Uncharacterized protein</fullName>
    </submittedName>
</protein>
<evidence type="ECO:0000313" key="1">
    <source>
        <dbReference type="EMBL" id="OTA21092.1"/>
    </source>
</evidence>
<comment type="caution">
    <text evidence="1">The sequence shown here is derived from an EMBL/GenBank/DDBJ whole genome shotgun (WGS) entry which is preliminary data.</text>
</comment>
<keyword evidence="2" id="KW-1185">Reference proteome</keyword>
<gene>
    <name evidence="1" type="ORF">Xbed_00738</name>
</gene>
<proteinExistence type="predicted"/>
<reference evidence="1 2" key="1">
    <citation type="submission" date="2017-01" db="EMBL/GenBank/DDBJ databases">
        <title>Deconstructing symbiosis and pathogenesis requirements using a combined genomic-metabolomic approach.</title>
        <authorList>
            <person name="Tobias N.J."/>
            <person name="Wolff H."/>
            <person name="Djahanschiri B."/>
            <person name="Ebersberger I."/>
            <person name="Bode H.B."/>
        </authorList>
    </citation>
    <scope>NUCLEOTIDE SEQUENCE [LARGE SCALE GENOMIC DNA]</scope>
    <source>
        <strain evidence="1 2">DSM 4764</strain>
    </source>
</reference>
<organism evidence="1 2">
    <name type="scientific">Xenorhabdus beddingii</name>
    <dbReference type="NCBI Taxonomy" id="40578"/>
    <lineage>
        <taxon>Bacteria</taxon>
        <taxon>Pseudomonadati</taxon>
        <taxon>Pseudomonadota</taxon>
        <taxon>Gammaproteobacteria</taxon>
        <taxon>Enterobacterales</taxon>
        <taxon>Morganellaceae</taxon>
        <taxon>Xenorhabdus</taxon>
    </lineage>
</organism>
<accession>A0A1Y2SSC1</accession>
<dbReference type="RefSeq" id="WP_086111597.1">
    <property type="nucleotide sequence ID" value="NZ_CAWNHF010000145.1"/>
</dbReference>
<dbReference type="Proteomes" id="UP000194204">
    <property type="component" value="Unassembled WGS sequence"/>
</dbReference>
<name>A0A1Y2SSC1_9GAMM</name>
<evidence type="ECO:0000313" key="2">
    <source>
        <dbReference type="Proteomes" id="UP000194204"/>
    </source>
</evidence>
<dbReference type="OrthoDB" id="6445553at2"/>
<dbReference type="AlphaFoldDB" id="A0A1Y2SSC1"/>